<dbReference type="OrthoDB" id="1912334at2"/>
<accession>A0A1I0NQ74</accession>
<dbReference type="RefSeq" id="WP_092451524.1">
    <property type="nucleotide sequence ID" value="NZ_FOJI01000003.1"/>
</dbReference>
<protein>
    <recommendedName>
        <fullName evidence="3">BON domain-containing protein</fullName>
    </recommendedName>
</protein>
<name>A0A1I0NQ74_9FIRM</name>
<gene>
    <name evidence="1" type="ORF">SAMN05421659_103294</name>
</gene>
<proteinExistence type="predicted"/>
<evidence type="ECO:0008006" key="3">
    <source>
        <dbReference type="Google" id="ProtNLM"/>
    </source>
</evidence>
<sequence>MGRCYQLSKKITDAESELILKEIKALDDVDKVEITKDHTSINISAKEDQYTVVMGKVVNICSRIAGDLRLSFSKFALEA</sequence>
<dbReference type="EMBL" id="FOJI01000003">
    <property type="protein sequence ID" value="SEW03700.1"/>
    <property type="molecule type" value="Genomic_DNA"/>
</dbReference>
<dbReference type="Proteomes" id="UP000199701">
    <property type="component" value="Unassembled WGS sequence"/>
</dbReference>
<evidence type="ECO:0000313" key="2">
    <source>
        <dbReference type="Proteomes" id="UP000199701"/>
    </source>
</evidence>
<evidence type="ECO:0000313" key="1">
    <source>
        <dbReference type="EMBL" id="SEW03700.1"/>
    </source>
</evidence>
<dbReference type="AlphaFoldDB" id="A0A1I0NQ74"/>
<organism evidence="1 2">
    <name type="scientific">[Clostridium] fimetarium</name>
    <dbReference type="NCBI Taxonomy" id="99656"/>
    <lineage>
        <taxon>Bacteria</taxon>
        <taxon>Bacillati</taxon>
        <taxon>Bacillota</taxon>
        <taxon>Clostridia</taxon>
        <taxon>Lachnospirales</taxon>
        <taxon>Lachnospiraceae</taxon>
    </lineage>
</organism>
<keyword evidence="2" id="KW-1185">Reference proteome</keyword>
<reference evidence="1 2" key="1">
    <citation type="submission" date="2016-10" db="EMBL/GenBank/DDBJ databases">
        <authorList>
            <person name="de Groot N.N."/>
        </authorList>
    </citation>
    <scope>NUCLEOTIDE SEQUENCE [LARGE SCALE GENOMIC DNA]</scope>
    <source>
        <strain evidence="1 2">DSM 9179</strain>
    </source>
</reference>